<dbReference type="GO" id="GO:0036089">
    <property type="term" value="P:cleavage furrow formation"/>
    <property type="evidence" value="ECO:0007669"/>
    <property type="project" value="TreeGrafter"/>
</dbReference>
<evidence type="ECO:0000256" key="11">
    <source>
        <dbReference type="ARBA" id="ARBA00023203"/>
    </source>
</evidence>
<evidence type="ECO:0000256" key="10">
    <source>
        <dbReference type="ARBA" id="ARBA00023136"/>
    </source>
</evidence>
<dbReference type="GO" id="GO:0051295">
    <property type="term" value="P:establishment of meiotic spindle localization"/>
    <property type="evidence" value="ECO:0007669"/>
    <property type="project" value="TreeGrafter"/>
</dbReference>
<evidence type="ECO:0000256" key="7">
    <source>
        <dbReference type="ARBA" id="ARBA00022490"/>
    </source>
</evidence>
<dbReference type="OrthoDB" id="10043757at2759"/>
<keyword evidence="9" id="KW-0653">Protein transport</keyword>
<protein>
    <recommendedName>
        <fullName evidence="19">Protein spire</fullName>
    </recommendedName>
</protein>
<dbReference type="PANTHER" id="PTHR21345">
    <property type="entry name" value="SPIRE"/>
    <property type="match status" value="1"/>
</dbReference>
<keyword evidence="5" id="KW-0813">Transport</keyword>
<dbReference type="GO" id="GO:0048193">
    <property type="term" value="P:Golgi vesicle transport"/>
    <property type="evidence" value="ECO:0007669"/>
    <property type="project" value="TreeGrafter"/>
</dbReference>
<evidence type="ECO:0000256" key="12">
    <source>
        <dbReference type="ARBA" id="ARBA00023212"/>
    </source>
</evidence>
<dbReference type="InterPro" id="IPR003124">
    <property type="entry name" value="WH2_dom"/>
</dbReference>
<dbReference type="InterPro" id="IPR011019">
    <property type="entry name" value="KIND_dom"/>
</dbReference>
<evidence type="ECO:0000259" key="16">
    <source>
        <dbReference type="PROSITE" id="PS51377"/>
    </source>
</evidence>
<dbReference type="GO" id="GO:0030041">
    <property type="term" value="P:actin filament polymerization"/>
    <property type="evidence" value="ECO:0007669"/>
    <property type="project" value="TreeGrafter"/>
</dbReference>
<dbReference type="GO" id="GO:0015031">
    <property type="term" value="P:protein transport"/>
    <property type="evidence" value="ECO:0007669"/>
    <property type="project" value="UniProtKB-KW"/>
</dbReference>
<dbReference type="AlphaFoldDB" id="A0A9P0D296"/>
<dbReference type="PROSITE" id="PS51377">
    <property type="entry name" value="KIND"/>
    <property type="match status" value="1"/>
</dbReference>
<dbReference type="Gene3D" id="1.10.510.10">
    <property type="entry name" value="Transferase(Phosphotransferase) domain 1"/>
    <property type="match status" value="1"/>
</dbReference>
<dbReference type="InterPro" id="IPR011011">
    <property type="entry name" value="Znf_FYVE_PHD"/>
</dbReference>
<reference evidence="17" key="1">
    <citation type="submission" date="2022-01" db="EMBL/GenBank/DDBJ databases">
        <authorList>
            <person name="King R."/>
        </authorList>
    </citation>
    <scope>NUCLEOTIDE SEQUENCE</scope>
</reference>
<dbReference type="PROSITE" id="PS51082">
    <property type="entry name" value="WH2"/>
    <property type="match status" value="1"/>
</dbReference>
<gene>
    <name evidence="17" type="ORF">PSYICH_LOCUS8577</name>
</gene>
<feature type="compositionally biased region" description="Polar residues" evidence="14">
    <location>
        <begin position="624"/>
        <end position="636"/>
    </location>
</feature>
<feature type="region of interest" description="Disordered" evidence="14">
    <location>
        <begin position="131"/>
        <end position="158"/>
    </location>
</feature>
<dbReference type="GO" id="GO:0045010">
    <property type="term" value="P:actin nucleation"/>
    <property type="evidence" value="ECO:0007669"/>
    <property type="project" value="InterPro"/>
</dbReference>
<dbReference type="CDD" id="cd22065">
    <property type="entry name" value="WH2_Spire_1-2_r1"/>
    <property type="match status" value="1"/>
</dbReference>
<evidence type="ECO:0000256" key="8">
    <source>
        <dbReference type="ARBA" id="ARBA00022737"/>
    </source>
</evidence>
<comment type="similarity">
    <text evidence="4">Belongs to the spire family.</text>
</comment>
<evidence type="ECO:0000256" key="13">
    <source>
        <dbReference type="ARBA" id="ARBA00023329"/>
    </source>
</evidence>
<dbReference type="Pfam" id="PF16474">
    <property type="entry name" value="KIND"/>
    <property type="match status" value="1"/>
</dbReference>
<keyword evidence="11" id="KW-0009">Actin-binding</keyword>
<feature type="region of interest" description="Disordered" evidence="14">
    <location>
        <begin position="608"/>
        <end position="641"/>
    </location>
</feature>
<evidence type="ECO:0000313" key="17">
    <source>
        <dbReference type="EMBL" id="CAH1108962.1"/>
    </source>
</evidence>
<evidence type="ECO:0000256" key="5">
    <source>
        <dbReference type="ARBA" id="ARBA00022448"/>
    </source>
</evidence>
<keyword evidence="7" id="KW-0963">Cytoplasm</keyword>
<dbReference type="EMBL" id="OV651815">
    <property type="protein sequence ID" value="CAH1108962.1"/>
    <property type="molecule type" value="Genomic_DNA"/>
</dbReference>
<dbReference type="GO" id="GO:0030659">
    <property type="term" value="C:cytoplasmic vesicle membrane"/>
    <property type="evidence" value="ECO:0007669"/>
    <property type="project" value="UniProtKB-SubCell"/>
</dbReference>
<dbReference type="GO" id="GO:0005886">
    <property type="term" value="C:plasma membrane"/>
    <property type="evidence" value="ECO:0007669"/>
    <property type="project" value="UniProtKB-SubCell"/>
</dbReference>
<sequence length="705" mass="79227">MNSRTKCKINSDGSVCLLDIVNSFNSSIKEEHAWALCYQIAKYFEECLQNNKLNSYVITEVQQVYLKTDGTIHENTGIKSEIEGNPQNEIDIIRGIGVVIYATLDSEIQSGEEKVISYDLEQLISDLIADDTNSTDHNHHETDDEGIERDSGESEDANASRTVYHITLKEVIKRCENHLGYLSKAQAEAHYKAVVRALVAEAIELSTFLEKVAQGSISLPSSSTSDQLQFSDWAKFWVQVMNELRTGVKLKKVNFTKAPIEYELTPYEVLMKDIRNCRYNLRKIMINGDIPSRVTKDAHNIILEFIRSRPPLKKVSDRKIVSQPRPLTPREQLLCSIRKGRKLRPVPTPRTSKLKIDTSKVPDILQAPPKPAARKLIKVDFSQFEDEDDDDVDTPDSATEPGLWSNEYPELCESALLEAYDLATQTYTRNNIRRNTLEVIDTNVGCYSVPQSRPGSRQSCNSSEAESVQLEPEVAKQIQDELTCSQSWQDTISLDDRLSLTLSEIVHIRTVLTKAELDALPVEGKVRHDVEARKVCFLCLKTRFGIFGPWGQRCTLCKRTVCTRCCSRMNIPMEHFSSVPVVLLSPSIMCTPEEETKESIARSIVNKISDSSHSSKDVSPSCSRPGSSMDSKSPSESGALGRFRTRATAVGRVSRAADRYKSSQLMVCQDCKMMVLQIIKSARVNRSAIRNKTIQSLTLNLSPVF</sequence>
<dbReference type="Pfam" id="PF02205">
    <property type="entry name" value="WH2"/>
    <property type="match status" value="1"/>
</dbReference>
<dbReference type="GO" id="GO:0005856">
    <property type="term" value="C:cytoskeleton"/>
    <property type="evidence" value="ECO:0007669"/>
    <property type="project" value="UniProtKB-SubCell"/>
</dbReference>
<dbReference type="Proteomes" id="UP001153636">
    <property type="component" value="Chromosome 3"/>
</dbReference>
<evidence type="ECO:0008006" key="19">
    <source>
        <dbReference type="Google" id="ProtNLM"/>
    </source>
</evidence>
<name>A0A9P0D296_9CUCU</name>
<comment type="subcellular location">
    <subcellularLocation>
        <location evidence="3">Cell membrane</location>
        <topology evidence="3">Peripheral membrane protein</topology>
        <orientation evidence="3">Cytoplasmic side</orientation>
    </subcellularLocation>
    <subcellularLocation>
        <location evidence="2">Cytoplasm</location>
        <location evidence="2">Cytoskeleton</location>
    </subcellularLocation>
    <subcellularLocation>
        <location evidence="1">Cytoplasmic vesicle membrane</location>
        <topology evidence="1">Peripheral membrane protein</topology>
        <orientation evidence="1">Cytoplasmic side</orientation>
    </subcellularLocation>
</comment>
<evidence type="ECO:0000256" key="3">
    <source>
        <dbReference type="ARBA" id="ARBA00004413"/>
    </source>
</evidence>
<proteinExistence type="inferred from homology"/>
<keyword evidence="10" id="KW-0472">Membrane</keyword>
<dbReference type="GO" id="GO:0005938">
    <property type="term" value="C:cell cortex"/>
    <property type="evidence" value="ECO:0007669"/>
    <property type="project" value="TreeGrafter"/>
</dbReference>
<dbReference type="GO" id="GO:0040038">
    <property type="term" value="P:polar body extrusion after meiotic divisions"/>
    <property type="evidence" value="ECO:0007669"/>
    <property type="project" value="TreeGrafter"/>
</dbReference>
<evidence type="ECO:0000256" key="4">
    <source>
        <dbReference type="ARBA" id="ARBA00010956"/>
    </source>
</evidence>
<feature type="domain" description="WH2" evidence="15">
    <location>
        <begin position="329"/>
        <end position="346"/>
    </location>
</feature>
<dbReference type="GO" id="GO:0003779">
    <property type="term" value="F:actin binding"/>
    <property type="evidence" value="ECO:0007669"/>
    <property type="project" value="UniProtKB-KW"/>
</dbReference>
<dbReference type="InterPro" id="IPR013083">
    <property type="entry name" value="Znf_RING/FYVE/PHD"/>
</dbReference>
<dbReference type="Gene3D" id="3.30.40.10">
    <property type="entry name" value="Zinc/RING finger domain, C3HC4 (zinc finger)"/>
    <property type="match status" value="1"/>
</dbReference>
<evidence type="ECO:0000256" key="6">
    <source>
        <dbReference type="ARBA" id="ARBA00022475"/>
    </source>
</evidence>
<dbReference type="SMART" id="SM00750">
    <property type="entry name" value="KIND"/>
    <property type="match status" value="1"/>
</dbReference>
<evidence type="ECO:0000256" key="14">
    <source>
        <dbReference type="SAM" id="MobiDB-lite"/>
    </source>
</evidence>
<dbReference type="GO" id="GO:0008017">
    <property type="term" value="F:microtubule binding"/>
    <property type="evidence" value="ECO:0007669"/>
    <property type="project" value="TreeGrafter"/>
</dbReference>
<dbReference type="PANTHER" id="PTHR21345:SF3">
    <property type="entry name" value="PROTEIN SPIRE"/>
    <property type="match status" value="1"/>
</dbReference>
<evidence type="ECO:0000259" key="15">
    <source>
        <dbReference type="PROSITE" id="PS51082"/>
    </source>
</evidence>
<evidence type="ECO:0000313" key="18">
    <source>
        <dbReference type="Proteomes" id="UP001153636"/>
    </source>
</evidence>
<dbReference type="SUPFAM" id="SSF57903">
    <property type="entry name" value="FYVE/PHD zinc finger"/>
    <property type="match status" value="1"/>
</dbReference>
<evidence type="ECO:0000256" key="1">
    <source>
        <dbReference type="ARBA" id="ARBA00004180"/>
    </source>
</evidence>
<dbReference type="CDD" id="cd22068">
    <property type="entry name" value="WH2_DmSpire_r3-like"/>
    <property type="match status" value="1"/>
</dbReference>
<feature type="compositionally biased region" description="Low complexity" evidence="14">
    <location>
        <begin position="608"/>
        <end position="623"/>
    </location>
</feature>
<feature type="domain" description="KIND" evidence="16">
    <location>
        <begin position="15"/>
        <end position="205"/>
    </location>
</feature>
<dbReference type="InterPro" id="IPR029901">
    <property type="entry name" value="Spire"/>
</dbReference>
<feature type="compositionally biased region" description="Basic and acidic residues" evidence="14">
    <location>
        <begin position="134"/>
        <end position="152"/>
    </location>
</feature>
<evidence type="ECO:0000256" key="2">
    <source>
        <dbReference type="ARBA" id="ARBA00004245"/>
    </source>
</evidence>
<organism evidence="17 18">
    <name type="scientific">Psylliodes chrysocephalus</name>
    <dbReference type="NCBI Taxonomy" id="3402493"/>
    <lineage>
        <taxon>Eukaryota</taxon>
        <taxon>Metazoa</taxon>
        <taxon>Ecdysozoa</taxon>
        <taxon>Arthropoda</taxon>
        <taxon>Hexapoda</taxon>
        <taxon>Insecta</taxon>
        <taxon>Pterygota</taxon>
        <taxon>Neoptera</taxon>
        <taxon>Endopterygota</taxon>
        <taxon>Coleoptera</taxon>
        <taxon>Polyphaga</taxon>
        <taxon>Cucujiformia</taxon>
        <taxon>Chrysomeloidea</taxon>
        <taxon>Chrysomelidae</taxon>
        <taxon>Galerucinae</taxon>
        <taxon>Alticini</taxon>
        <taxon>Psylliodes</taxon>
    </lineage>
</organism>
<dbReference type="GO" id="GO:0051639">
    <property type="term" value="P:actin filament network formation"/>
    <property type="evidence" value="ECO:0007669"/>
    <property type="project" value="TreeGrafter"/>
</dbReference>
<keyword evidence="6" id="KW-1003">Cell membrane</keyword>
<keyword evidence="8" id="KW-0677">Repeat</keyword>
<keyword evidence="18" id="KW-1185">Reference proteome</keyword>
<keyword evidence="13" id="KW-0968">Cytoplasmic vesicle</keyword>
<feature type="compositionally biased region" description="Acidic residues" evidence="14">
    <location>
        <begin position="384"/>
        <end position="394"/>
    </location>
</feature>
<accession>A0A9P0D296</accession>
<keyword evidence="12" id="KW-0206">Cytoskeleton</keyword>
<feature type="region of interest" description="Disordered" evidence="14">
    <location>
        <begin position="384"/>
        <end position="405"/>
    </location>
</feature>
<evidence type="ECO:0000256" key="9">
    <source>
        <dbReference type="ARBA" id="ARBA00022927"/>
    </source>
</evidence>